<name>A0A6S7AR63_9BURK</name>
<organism evidence="1 2">
    <name type="scientific">Achromobacter kerstersii</name>
    <dbReference type="NCBI Taxonomy" id="1353890"/>
    <lineage>
        <taxon>Bacteria</taxon>
        <taxon>Pseudomonadati</taxon>
        <taxon>Pseudomonadota</taxon>
        <taxon>Betaproteobacteria</taxon>
        <taxon>Burkholderiales</taxon>
        <taxon>Alcaligenaceae</taxon>
        <taxon>Achromobacter</taxon>
    </lineage>
</organism>
<dbReference type="EMBL" id="CADIJQ010000017">
    <property type="protein sequence ID" value="CAB3743356.1"/>
    <property type="molecule type" value="Genomic_DNA"/>
</dbReference>
<dbReference type="AlphaFoldDB" id="A0A6S7AR63"/>
<keyword evidence="2" id="KW-1185">Reference proteome</keyword>
<accession>A0A6S7AR63</accession>
<evidence type="ECO:0000313" key="2">
    <source>
        <dbReference type="Proteomes" id="UP000494269"/>
    </source>
</evidence>
<sequence length="69" mass="7211">MAPCGQNVELTVERHLTTKHQAGDQVVVKKAQTVVMRDQAGFSVGGLCNCRAPWTSAPDGCGTVALAPC</sequence>
<evidence type="ECO:0000313" key="1">
    <source>
        <dbReference type="EMBL" id="CAB3743356.1"/>
    </source>
</evidence>
<dbReference type="Proteomes" id="UP000494269">
    <property type="component" value="Unassembled WGS sequence"/>
</dbReference>
<proteinExistence type="predicted"/>
<protein>
    <submittedName>
        <fullName evidence="1">Uncharacterized protein</fullName>
    </submittedName>
</protein>
<gene>
    <name evidence="1" type="ORF">LMG3441_05983</name>
</gene>
<reference evidence="1 2" key="1">
    <citation type="submission" date="2020-04" db="EMBL/GenBank/DDBJ databases">
        <authorList>
            <person name="De Canck E."/>
        </authorList>
    </citation>
    <scope>NUCLEOTIDE SEQUENCE [LARGE SCALE GENOMIC DNA]</scope>
    <source>
        <strain evidence="1 2">LMG 3441</strain>
    </source>
</reference>